<evidence type="ECO:0000313" key="9">
    <source>
        <dbReference type="Proteomes" id="UP000195273"/>
    </source>
</evidence>
<proteinExistence type="inferred from homology"/>
<keyword evidence="7" id="KW-0813">Transport</keyword>
<evidence type="ECO:0000256" key="2">
    <source>
        <dbReference type="ARBA" id="ARBA00005811"/>
    </source>
</evidence>
<keyword evidence="6" id="KW-0472">Membrane</keyword>
<protein>
    <submittedName>
        <fullName evidence="8">Biopolymer transport protein ExbD/TolR</fullName>
    </submittedName>
</protein>
<keyword evidence="4 7" id="KW-0812">Transmembrane</keyword>
<dbReference type="EMBL" id="CP021431">
    <property type="protein sequence ID" value="ARU01205.1"/>
    <property type="molecule type" value="Genomic_DNA"/>
</dbReference>
<evidence type="ECO:0000256" key="1">
    <source>
        <dbReference type="ARBA" id="ARBA00004162"/>
    </source>
</evidence>
<organism evidence="8 9">
    <name type="scientific">Yoonia vestfoldensis</name>
    <dbReference type="NCBI Taxonomy" id="245188"/>
    <lineage>
        <taxon>Bacteria</taxon>
        <taxon>Pseudomonadati</taxon>
        <taxon>Pseudomonadota</taxon>
        <taxon>Alphaproteobacteria</taxon>
        <taxon>Rhodobacterales</taxon>
        <taxon>Paracoccaceae</taxon>
        <taxon>Yoonia</taxon>
    </lineage>
</organism>
<comment type="similarity">
    <text evidence="2 7">Belongs to the ExbD/TolR family.</text>
</comment>
<dbReference type="OrthoDB" id="7874308at2"/>
<dbReference type="GO" id="GO:0005886">
    <property type="term" value="C:plasma membrane"/>
    <property type="evidence" value="ECO:0007669"/>
    <property type="project" value="UniProtKB-SubCell"/>
</dbReference>
<dbReference type="KEGG" id="lvs:LOKVESSMR4R_01892"/>
<accession>A0A1Y0EC70</accession>
<evidence type="ECO:0000313" key="8">
    <source>
        <dbReference type="EMBL" id="ARU01205.1"/>
    </source>
</evidence>
<dbReference type="GO" id="GO:0022857">
    <property type="term" value="F:transmembrane transporter activity"/>
    <property type="evidence" value="ECO:0007669"/>
    <property type="project" value="InterPro"/>
</dbReference>
<reference evidence="8 9" key="1">
    <citation type="submission" date="2017-05" db="EMBL/GenBank/DDBJ databases">
        <title>Genome Sequence of Loktanella vestfoldensis Strain SMR4r Isolated from a Culture of the Diatom Skeletonema marinoi.</title>
        <authorList>
            <person name="Topel M."/>
            <person name="Pinder M.I.M."/>
            <person name="Johansson O.N."/>
            <person name="Kourtchenko O."/>
            <person name="Godhe A."/>
            <person name="Clarke A.K."/>
        </authorList>
    </citation>
    <scope>NUCLEOTIDE SEQUENCE [LARGE SCALE GENOMIC DNA]</scope>
    <source>
        <strain evidence="8 9">SMR4r</strain>
    </source>
</reference>
<comment type="subcellular location">
    <subcellularLocation>
        <location evidence="1">Cell membrane</location>
        <topology evidence="1">Single-pass membrane protein</topology>
    </subcellularLocation>
    <subcellularLocation>
        <location evidence="7">Cell membrane</location>
        <topology evidence="7">Single-pass type II membrane protein</topology>
    </subcellularLocation>
</comment>
<dbReference type="InterPro" id="IPR003400">
    <property type="entry name" value="ExbD"/>
</dbReference>
<evidence type="ECO:0000256" key="7">
    <source>
        <dbReference type="RuleBase" id="RU003879"/>
    </source>
</evidence>
<dbReference type="STRING" id="1122181.GCA_000382265_01755"/>
<evidence type="ECO:0000256" key="6">
    <source>
        <dbReference type="ARBA" id="ARBA00023136"/>
    </source>
</evidence>
<dbReference type="AlphaFoldDB" id="A0A1Y0EC70"/>
<dbReference type="Proteomes" id="UP000195273">
    <property type="component" value="Chromosome"/>
</dbReference>
<gene>
    <name evidence="8" type="ORF">LOKVESSMR4R_01892</name>
</gene>
<keyword evidence="7" id="KW-0653">Protein transport</keyword>
<evidence type="ECO:0000256" key="4">
    <source>
        <dbReference type="ARBA" id="ARBA00022692"/>
    </source>
</evidence>
<dbReference type="Pfam" id="PF02472">
    <property type="entry name" value="ExbD"/>
    <property type="match status" value="1"/>
</dbReference>
<evidence type="ECO:0000256" key="5">
    <source>
        <dbReference type="ARBA" id="ARBA00022989"/>
    </source>
</evidence>
<evidence type="ECO:0000256" key="3">
    <source>
        <dbReference type="ARBA" id="ARBA00022475"/>
    </source>
</evidence>
<keyword evidence="9" id="KW-1185">Reference proteome</keyword>
<dbReference type="GO" id="GO:0015031">
    <property type="term" value="P:protein transport"/>
    <property type="evidence" value="ECO:0007669"/>
    <property type="project" value="UniProtKB-KW"/>
</dbReference>
<name>A0A1Y0EC70_9RHOB</name>
<sequence>MVRPALRRRRLSLTSLIDVIFLLLLFFMLSSTFTRFGDLPFIAATAGAAGSGAPPAFLRITADAITLNVAEITLAGLPAAMTALDGGLVLVAPAADVTAQRLVDVLVVAQTVPGISLRLIGG</sequence>
<dbReference type="RefSeq" id="WP_087207825.1">
    <property type="nucleotide sequence ID" value="NZ_CP021431.1"/>
</dbReference>
<keyword evidence="5" id="KW-1133">Transmembrane helix</keyword>
<keyword evidence="3" id="KW-1003">Cell membrane</keyword>